<gene>
    <name evidence="2" type="ORF">NDU88_001091</name>
</gene>
<feature type="region of interest" description="Disordered" evidence="1">
    <location>
        <begin position="1"/>
        <end position="70"/>
    </location>
</feature>
<evidence type="ECO:0000256" key="1">
    <source>
        <dbReference type="SAM" id="MobiDB-lite"/>
    </source>
</evidence>
<organism evidence="2 3">
    <name type="scientific">Pleurodeles waltl</name>
    <name type="common">Iberian ribbed newt</name>
    <dbReference type="NCBI Taxonomy" id="8319"/>
    <lineage>
        <taxon>Eukaryota</taxon>
        <taxon>Metazoa</taxon>
        <taxon>Chordata</taxon>
        <taxon>Craniata</taxon>
        <taxon>Vertebrata</taxon>
        <taxon>Euteleostomi</taxon>
        <taxon>Amphibia</taxon>
        <taxon>Batrachia</taxon>
        <taxon>Caudata</taxon>
        <taxon>Salamandroidea</taxon>
        <taxon>Salamandridae</taxon>
        <taxon>Pleurodelinae</taxon>
        <taxon>Pleurodeles</taxon>
    </lineage>
</organism>
<keyword evidence="3" id="KW-1185">Reference proteome</keyword>
<dbReference type="EMBL" id="JANPWB010000004">
    <property type="protein sequence ID" value="KAJ1191776.1"/>
    <property type="molecule type" value="Genomic_DNA"/>
</dbReference>
<dbReference type="AlphaFoldDB" id="A0AAV7UT31"/>
<dbReference type="Proteomes" id="UP001066276">
    <property type="component" value="Chromosome 2_2"/>
</dbReference>
<sequence length="92" mass="10407">MGEARTETESNGEEERDIDIASGGREEGERRTKSYHMVPEVEHQKVDTNSVRQGGEKEKWHTGLGEQEEETDVWFDVDGELPPKTLLHPSTA</sequence>
<accession>A0AAV7UT31</accession>
<name>A0AAV7UT31_PLEWA</name>
<reference evidence="2" key="1">
    <citation type="journal article" date="2022" name="bioRxiv">
        <title>Sequencing and chromosome-scale assembly of the giantPleurodeles waltlgenome.</title>
        <authorList>
            <person name="Brown T."/>
            <person name="Elewa A."/>
            <person name="Iarovenko S."/>
            <person name="Subramanian E."/>
            <person name="Araus A.J."/>
            <person name="Petzold A."/>
            <person name="Susuki M."/>
            <person name="Suzuki K.-i.T."/>
            <person name="Hayashi T."/>
            <person name="Toyoda A."/>
            <person name="Oliveira C."/>
            <person name="Osipova E."/>
            <person name="Leigh N.D."/>
            <person name="Simon A."/>
            <person name="Yun M.H."/>
        </authorList>
    </citation>
    <scope>NUCLEOTIDE SEQUENCE</scope>
    <source>
        <strain evidence="2">20211129_DDA</strain>
        <tissue evidence="2">Liver</tissue>
    </source>
</reference>
<proteinExistence type="predicted"/>
<evidence type="ECO:0000313" key="3">
    <source>
        <dbReference type="Proteomes" id="UP001066276"/>
    </source>
</evidence>
<evidence type="ECO:0000313" key="2">
    <source>
        <dbReference type="EMBL" id="KAJ1191776.1"/>
    </source>
</evidence>
<protein>
    <submittedName>
        <fullName evidence="2">Uncharacterized protein</fullName>
    </submittedName>
</protein>
<comment type="caution">
    <text evidence="2">The sequence shown here is derived from an EMBL/GenBank/DDBJ whole genome shotgun (WGS) entry which is preliminary data.</text>
</comment>